<dbReference type="InterPro" id="IPR017907">
    <property type="entry name" value="Znf_RING_CS"/>
</dbReference>
<dbReference type="SMART" id="SM00184">
    <property type="entry name" value="RING"/>
    <property type="match status" value="1"/>
</dbReference>
<evidence type="ECO:0000313" key="16">
    <source>
        <dbReference type="Proteomes" id="UP000189701"/>
    </source>
</evidence>
<dbReference type="PROSITE" id="PS51873">
    <property type="entry name" value="TRIAD"/>
    <property type="match status" value="1"/>
</dbReference>
<dbReference type="PROSITE" id="PS00518">
    <property type="entry name" value="ZF_RING_1"/>
    <property type="match status" value="1"/>
</dbReference>
<evidence type="ECO:0000256" key="5">
    <source>
        <dbReference type="ARBA" id="ARBA00012251"/>
    </source>
</evidence>
<keyword evidence="11" id="KW-0862">Zinc</keyword>
<dbReference type="InterPro" id="IPR031127">
    <property type="entry name" value="E3_UB_ligase_RBR"/>
</dbReference>
<evidence type="ECO:0000256" key="1">
    <source>
        <dbReference type="ARBA" id="ARBA00001798"/>
    </source>
</evidence>
<dbReference type="KEGG" id="nsy:104232111"/>
<keyword evidence="10" id="KW-0833">Ubl conjugation pathway</keyword>
<dbReference type="RefSeq" id="XP_009783511.1">
    <property type="nucleotide sequence ID" value="XM_009785209.1"/>
</dbReference>
<dbReference type="STRING" id="4096.A0A1U7X1H4"/>
<keyword evidence="8" id="KW-0677">Repeat</keyword>
<accession>A0A1U7X1H4</accession>
<dbReference type="Proteomes" id="UP000189701">
    <property type="component" value="Unplaced"/>
</dbReference>
<feature type="compositionally biased region" description="Basic residues" evidence="13">
    <location>
        <begin position="26"/>
        <end position="36"/>
    </location>
</feature>
<gene>
    <name evidence="17" type="primary">LOC104232111</name>
</gene>
<dbReference type="UniPathway" id="UPA00143"/>
<keyword evidence="9 12" id="KW-0863">Zinc-finger</keyword>
<evidence type="ECO:0000259" key="14">
    <source>
        <dbReference type="PROSITE" id="PS50089"/>
    </source>
</evidence>
<dbReference type="InterPro" id="IPR013083">
    <property type="entry name" value="Znf_RING/FYVE/PHD"/>
</dbReference>
<reference evidence="17" key="2">
    <citation type="submission" date="2025-08" db="UniProtKB">
        <authorList>
            <consortium name="RefSeq"/>
        </authorList>
    </citation>
    <scope>IDENTIFICATION</scope>
    <source>
        <tissue evidence="17">Leaf</tissue>
    </source>
</reference>
<dbReference type="GO" id="GO:0016567">
    <property type="term" value="P:protein ubiquitination"/>
    <property type="evidence" value="ECO:0007669"/>
    <property type="project" value="UniProtKB-UniPathway"/>
</dbReference>
<dbReference type="InterPro" id="IPR002867">
    <property type="entry name" value="IBR_dom"/>
</dbReference>
<keyword evidence="6" id="KW-0808">Transferase</keyword>
<dbReference type="GO" id="GO:0061630">
    <property type="term" value="F:ubiquitin protein ligase activity"/>
    <property type="evidence" value="ECO:0007669"/>
    <property type="project" value="UniProtKB-EC"/>
</dbReference>
<evidence type="ECO:0000256" key="4">
    <source>
        <dbReference type="ARBA" id="ARBA00005884"/>
    </source>
</evidence>
<evidence type="ECO:0000256" key="9">
    <source>
        <dbReference type="ARBA" id="ARBA00022771"/>
    </source>
</evidence>
<comment type="similarity">
    <text evidence="4">Belongs to the RBR family. Ariadne subfamily.</text>
</comment>
<evidence type="ECO:0000256" key="2">
    <source>
        <dbReference type="ARBA" id="ARBA00001947"/>
    </source>
</evidence>
<dbReference type="PROSITE" id="PS50089">
    <property type="entry name" value="ZF_RING_2"/>
    <property type="match status" value="1"/>
</dbReference>
<dbReference type="PANTHER" id="PTHR11685">
    <property type="entry name" value="RBR FAMILY RING FINGER AND IBR DOMAIN-CONTAINING"/>
    <property type="match status" value="1"/>
</dbReference>
<dbReference type="AlphaFoldDB" id="A0A1U7X1H4"/>
<proteinExistence type="inferred from homology"/>
<evidence type="ECO:0000256" key="7">
    <source>
        <dbReference type="ARBA" id="ARBA00022723"/>
    </source>
</evidence>
<comment type="function">
    <text evidence="3">Might act as an E3 ubiquitin-protein ligase, or as part of E3 complex, which accepts ubiquitin from specific E2 ubiquitin-conjugating enzymes and then transfers it to substrates.</text>
</comment>
<sequence>MSRISHPKRKIEDTIWAASKRLQNYRSRRRRRKYKKSAGGASEKTETESVKNQMFDSADASDIFLENFDVMCDKKDDEDEEDVELQQILFFSAQFHSGKNLNLGLCSKAQGKQVINTRYSVIYGSISTVNSIREKGESSCTYCEICDDAKPPNTLIRGSSCRHYYCEECIRNYIGEKIDEDIKELKCPVSSCKRILDIESLMPKDFLDRVKDAIRETEVLASPLVIECPFLDCTGVLIDDKKRFLIRACPKCWRIFCVMCRDSWHMGMSCVDYKLQLNNIDRQLSLFLWGLRDDDDEEDDTGKGNSLIKIFL</sequence>
<evidence type="ECO:0000313" key="17">
    <source>
        <dbReference type="RefSeq" id="XP_009783511.1"/>
    </source>
</evidence>
<dbReference type="InterPro" id="IPR001841">
    <property type="entry name" value="Znf_RING"/>
</dbReference>
<reference evidence="16" key="1">
    <citation type="journal article" date="2013" name="Genome Biol.">
        <title>Reference genomes and transcriptomes of Nicotiana sylvestris and Nicotiana tomentosiformis.</title>
        <authorList>
            <person name="Sierro N."/>
            <person name="Battey J.N."/>
            <person name="Ouadi S."/>
            <person name="Bovet L."/>
            <person name="Goepfert S."/>
            <person name="Bakaher N."/>
            <person name="Peitsch M.C."/>
            <person name="Ivanov N.V."/>
        </authorList>
    </citation>
    <scope>NUCLEOTIDE SEQUENCE [LARGE SCALE GENOMIC DNA]</scope>
</reference>
<evidence type="ECO:0000256" key="13">
    <source>
        <dbReference type="SAM" id="MobiDB-lite"/>
    </source>
</evidence>
<feature type="domain" description="RING-type" evidence="14">
    <location>
        <begin position="143"/>
        <end position="189"/>
    </location>
</feature>
<keyword evidence="7" id="KW-0479">Metal-binding</keyword>
<dbReference type="SMART" id="SM00647">
    <property type="entry name" value="IBR"/>
    <property type="match status" value="1"/>
</dbReference>
<feature type="domain" description="RING-type" evidence="15">
    <location>
        <begin position="139"/>
        <end position="312"/>
    </location>
</feature>
<feature type="region of interest" description="Disordered" evidence="13">
    <location>
        <begin position="24"/>
        <end position="50"/>
    </location>
</feature>
<dbReference type="eggNOG" id="KOG1812">
    <property type="taxonomic scope" value="Eukaryota"/>
</dbReference>
<keyword evidence="16" id="KW-1185">Reference proteome</keyword>
<protein>
    <recommendedName>
        <fullName evidence="5">RBR-type E3 ubiquitin transferase</fullName>
        <ecNumber evidence="5">2.3.2.31</ecNumber>
    </recommendedName>
</protein>
<name>A0A1U7X1H4_NICSY</name>
<dbReference type="GeneID" id="104232111"/>
<comment type="catalytic activity">
    <reaction evidence="1">
        <text>[E2 ubiquitin-conjugating enzyme]-S-ubiquitinyl-L-cysteine + [acceptor protein]-L-lysine = [E2 ubiquitin-conjugating enzyme]-L-cysteine + [acceptor protein]-N(6)-ubiquitinyl-L-lysine.</text>
        <dbReference type="EC" id="2.3.2.31"/>
    </reaction>
</comment>
<dbReference type="EC" id="2.3.2.31" evidence="5"/>
<organism evidence="16 17">
    <name type="scientific">Nicotiana sylvestris</name>
    <name type="common">Wood tobacco</name>
    <name type="synonym">South American tobacco</name>
    <dbReference type="NCBI Taxonomy" id="4096"/>
    <lineage>
        <taxon>Eukaryota</taxon>
        <taxon>Viridiplantae</taxon>
        <taxon>Streptophyta</taxon>
        <taxon>Embryophyta</taxon>
        <taxon>Tracheophyta</taxon>
        <taxon>Spermatophyta</taxon>
        <taxon>Magnoliopsida</taxon>
        <taxon>eudicotyledons</taxon>
        <taxon>Gunneridae</taxon>
        <taxon>Pentapetalae</taxon>
        <taxon>asterids</taxon>
        <taxon>lamiids</taxon>
        <taxon>Solanales</taxon>
        <taxon>Solanaceae</taxon>
        <taxon>Nicotianoideae</taxon>
        <taxon>Nicotianeae</taxon>
        <taxon>Nicotiana</taxon>
    </lineage>
</organism>
<dbReference type="RefSeq" id="XP_070024743.1">
    <property type="nucleotide sequence ID" value="XM_070168642.1"/>
</dbReference>
<evidence type="ECO:0000256" key="8">
    <source>
        <dbReference type="ARBA" id="ARBA00022737"/>
    </source>
</evidence>
<evidence type="ECO:0000256" key="6">
    <source>
        <dbReference type="ARBA" id="ARBA00022679"/>
    </source>
</evidence>
<dbReference type="GO" id="GO:0008270">
    <property type="term" value="F:zinc ion binding"/>
    <property type="evidence" value="ECO:0007669"/>
    <property type="project" value="UniProtKB-KW"/>
</dbReference>
<evidence type="ECO:0000256" key="10">
    <source>
        <dbReference type="ARBA" id="ARBA00022786"/>
    </source>
</evidence>
<dbReference type="Pfam" id="PF01485">
    <property type="entry name" value="IBR"/>
    <property type="match status" value="1"/>
</dbReference>
<comment type="cofactor">
    <cofactor evidence="2">
        <name>Zn(2+)</name>
        <dbReference type="ChEBI" id="CHEBI:29105"/>
    </cofactor>
</comment>
<evidence type="ECO:0000256" key="3">
    <source>
        <dbReference type="ARBA" id="ARBA00003976"/>
    </source>
</evidence>
<evidence type="ECO:0000256" key="11">
    <source>
        <dbReference type="ARBA" id="ARBA00022833"/>
    </source>
</evidence>
<evidence type="ECO:0000256" key="12">
    <source>
        <dbReference type="PROSITE-ProRule" id="PRU00175"/>
    </source>
</evidence>
<dbReference type="InterPro" id="IPR044066">
    <property type="entry name" value="TRIAD_supradom"/>
</dbReference>
<evidence type="ECO:0000259" key="15">
    <source>
        <dbReference type="PROSITE" id="PS51873"/>
    </source>
</evidence>
<dbReference type="SUPFAM" id="SSF57850">
    <property type="entry name" value="RING/U-box"/>
    <property type="match status" value="2"/>
</dbReference>
<dbReference type="Gene3D" id="3.30.40.10">
    <property type="entry name" value="Zinc/RING finger domain, C3HC4 (zinc finger)"/>
    <property type="match status" value="1"/>
</dbReference>